<evidence type="ECO:0000256" key="3">
    <source>
        <dbReference type="ARBA" id="ARBA00022454"/>
    </source>
</evidence>
<accession>A0A5A7QIJ8</accession>
<dbReference type="EMBL" id="BKCP01007181">
    <property type="protein sequence ID" value="GER45189.1"/>
    <property type="molecule type" value="Genomic_DNA"/>
</dbReference>
<organism evidence="8 9">
    <name type="scientific">Striga asiatica</name>
    <name type="common">Asiatic witchweed</name>
    <name type="synonym">Buchnera asiatica</name>
    <dbReference type="NCBI Taxonomy" id="4170"/>
    <lineage>
        <taxon>Eukaryota</taxon>
        <taxon>Viridiplantae</taxon>
        <taxon>Streptophyta</taxon>
        <taxon>Embryophyta</taxon>
        <taxon>Tracheophyta</taxon>
        <taxon>Spermatophyta</taxon>
        <taxon>Magnoliopsida</taxon>
        <taxon>eudicotyledons</taxon>
        <taxon>Gunneridae</taxon>
        <taxon>Pentapetalae</taxon>
        <taxon>asterids</taxon>
        <taxon>lamiids</taxon>
        <taxon>Lamiales</taxon>
        <taxon>Orobanchaceae</taxon>
        <taxon>Buchnereae</taxon>
        <taxon>Striga</taxon>
    </lineage>
</organism>
<reference evidence="9" key="1">
    <citation type="journal article" date="2019" name="Curr. Biol.">
        <title>Genome Sequence of Striga asiatica Provides Insight into the Evolution of Plant Parasitism.</title>
        <authorList>
            <person name="Yoshida S."/>
            <person name="Kim S."/>
            <person name="Wafula E.K."/>
            <person name="Tanskanen J."/>
            <person name="Kim Y.M."/>
            <person name="Honaas L."/>
            <person name="Yang Z."/>
            <person name="Spallek T."/>
            <person name="Conn C.E."/>
            <person name="Ichihashi Y."/>
            <person name="Cheong K."/>
            <person name="Cui S."/>
            <person name="Der J.P."/>
            <person name="Gundlach H."/>
            <person name="Jiao Y."/>
            <person name="Hori C."/>
            <person name="Ishida J.K."/>
            <person name="Kasahara H."/>
            <person name="Kiba T."/>
            <person name="Kim M.S."/>
            <person name="Koo N."/>
            <person name="Laohavisit A."/>
            <person name="Lee Y.H."/>
            <person name="Lumba S."/>
            <person name="McCourt P."/>
            <person name="Mortimer J.C."/>
            <person name="Mutuku J.M."/>
            <person name="Nomura T."/>
            <person name="Sasaki-Sekimoto Y."/>
            <person name="Seto Y."/>
            <person name="Wang Y."/>
            <person name="Wakatake T."/>
            <person name="Sakakibara H."/>
            <person name="Demura T."/>
            <person name="Yamaguchi S."/>
            <person name="Yoneyama K."/>
            <person name="Manabe R.I."/>
            <person name="Nelson D.C."/>
            <person name="Schulman A.H."/>
            <person name="Timko M.P."/>
            <person name="dePamphilis C.W."/>
            <person name="Choi D."/>
            <person name="Shirasu K."/>
        </authorList>
    </citation>
    <scope>NUCLEOTIDE SEQUENCE [LARGE SCALE GENOMIC DNA]</scope>
    <source>
        <strain evidence="9">cv. UVA1</strain>
    </source>
</reference>
<dbReference type="GO" id="GO:0046982">
    <property type="term" value="F:protein heterodimerization activity"/>
    <property type="evidence" value="ECO:0007669"/>
    <property type="project" value="InterPro"/>
</dbReference>
<gene>
    <name evidence="8" type="ORF">STAS_22106</name>
</gene>
<protein>
    <submittedName>
        <fullName evidence="8">Histone H3</fullName>
    </submittedName>
</protein>
<keyword evidence="9" id="KW-1185">Reference proteome</keyword>
<evidence type="ECO:0000256" key="5">
    <source>
        <dbReference type="SAM" id="MobiDB-lite"/>
    </source>
</evidence>
<evidence type="ECO:0000259" key="7">
    <source>
        <dbReference type="Pfam" id="PF00234"/>
    </source>
</evidence>
<dbReference type="InterPro" id="IPR000164">
    <property type="entry name" value="Histone_H3/CENP-A"/>
</dbReference>
<dbReference type="InterPro" id="IPR036312">
    <property type="entry name" value="Bifun_inhib/LTP/seed_sf"/>
</dbReference>
<feature type="domain" description="Core Histone H2A/H2B/H3" evidence="6">
    <location>
        <begin position="44"/>
        <end position="102"/>
    </location>
</feature>
<dbReference type="GO" id="GO:0000786">
    <property type="term" value="C:nucleosome"/>
    <property type="evidence" value="ECO:0007669"/>
    <property type="project" value="InterPro"/>
</dbReference>
<evidence type="ECO:0000313" key="9">
    <source>
        <dbReference type="Proteomes" id="UP000325081"/>
    </source>
</evidence>
<dbReference type="SUPFAM" id="SSF47113">
    <property type="entry name" value="Histone-fold"/>
    <property type="match status" value="1"/>
</dbReference>
<dbReference type="InterPro" id="IPR016140">
    <property type="entry name" value="Bifunc_inhib/LTP/seed_store"/>
</dbReference>
<evidence type="ECO:0000313" key="8">
    <source>
        <dbReference type="EMBL" id="GER45189.1"/>
    </source>
</evidence>
<dbReference type="PRINTS" id="PR00622">
    <property type="entry name" value="HISTONEH3"/>
</dbReference>
<evidence type="ECO:0000259" key="6">
    <source>
        <dbReference type="Pfam" id="PF00125"/>
    </source>
</evidence>
<feature type="domain" description="Bifunctional inhibitor/plant lipid transfer protein/seed storage helical" evidence="7">
    <location>
        <begin position="182"/>
        <end position="244"/>
    </location>
</feature>
<dbReference type="OrthoDB" id="1911693at2759"/>
<comment type="caution">
    <text evidence="8">The sequence shown here is derived from an EMBL/GenBank/DDBJ whole genome shotgun (WGS) entry which is preliminary data.</text>
</comment>
<evidence type="ECO:0000256" key="1">
    <source>
        <dbReference type="ARBA" id="ARBA00004286"/>
    </source>
</evidence>
<feature type="region of interest" description="Disordered" evidence="5">
    <location>
        <begin position="1"/>
        <end position="41"/>
    </location>
</feature>
<comment type="similarity">
    <text evidence="2">Belongs to the histone H3 family.</text>
</comment>
<dbReference type="Gene3D" id="1.10.110.10">
    <property type="entry name" value="Plant lipid-transfer and hydrophobic proteins"/>
    <property type="match status" value="1"/>
</dbReference>
<dbReference type="AlphaFoldDB" id="A0A5A7QIJ8"/>
<dbReference type="GO" id="GO:0030527">
    <property type="term" value="F:structural constituent of chromatin"/>
    <property type="evidence" value="ECO:0007669"/>
    <property type="project" value="InterPro"/>
</dbReference>
<name>A0A5A7QIJ8_STRAF</name>
<dbReference type="SUPFAM" id="SSF47699">
    <property type="entry name" value="Bifunctional inhibitor/lipid-transfer protein/seed storage 2S albumin"/>
    <property type="match status" value="1"/>
</dbReference>
<evidence type="ECO:0000256" key="2">
    <source>
        <dbReference type="ARBA" id="ARBA00010343"/>
    </source>
</evidence>
<dbReference type="Gene3D" id="1.10.20.10">
    <property type="entry name" value="Histone, subunit A"/>
    <property type="match status" value="1"/>
</dbReference>
<dbReference type="GO" id="GO:0005654">
    <property type="term" value="C:nucleoplasm"/>
    <property type="evidence" value="ECO:0007669"/>
    <property type="project" value="UniProtKB-ARBA"/>
</dbReference>
<dbReference type="SMART" id="SM00428">
    <property type="entry name" value="H3"/>
    <property type="match status" value="1"/>
</dbReference>
<dbReference type="FunFam" id="1.10.20.10:FF:000001">
    <property type="entry name" value="Histone H3"/>
    <property type="match status" value="1"/>
</dbReference>
<comment type="subcellular location">
    <subcellularLocation>
        <location evidence="1">Chromosome</location>
    </subcellularLocation>
</comment>
<keyword evidence="3" id="KW-0158">Chromosome</keyword>
<dbReference type="InterPro" id="IPR007125">
    <property type="entry name" value="H2A/H2B/H3"/>
</dbReference>
<keyword evidence="4" id="KW-0007">Acetylation</keyword>
<dbReference type="CDD" id="cd22911">
    <property type="entry name" value="HFD_H3"/>
    <property type="match status" value="1"/>
</dbReference>
<dbReference type="PROSITE" id="PS00959">
    <property type="entry name" value="HISTONE_H3_2"/>
    <property type="match status" value="1"/>
</dbReference>
<dbReference type="PROSITE" id="PS00322">
    <property type="entry name" value="HISTONE_H3_1"/>
    <property type="match status" value="1"/>
</dbReference>
<dbReference type="PANTHER" id="PTHR11426">
    <property type="entry name" value="HISTONE H3"/>
    <property type="match status" value="1"/>
</dbReference>
<dbReference type="Pfam" id="PF00125">
    <property type="entry name" value="Histone"/>
    <property type="match status" value="1"/>
</dbReference>
<dbReference type="Proteomes" id="UP000325081">
    <property type="component" value="Unassembled WGS sequence"/>
</dbReference>
<dbReference type="InterPro" id="IPR009072">
    <property type="entry name" value="Histone-fold"/>
</dbReference>
<sequence>MARTKQTARKSTGGKAPRKQLATKAARKSAPATGGVKKPHRFRPGTVALREIRKYQKSTELLIRKLPFQRLVREIAQDFKTDLRFQSSAVAALQEAAEAYLVGCSRILTFVRSMPRGLPSCPRISSSPGGLGVSGLRFESLIWVCNSKSLPMFILVLVMAGFVPVSKAHLCKSTFFSALFHLIPCRAAVAPYSPIPPTEACCASVKALGRPCFCVLVNGPPISGVDRTMAMQLPEKCTANFAPCEIAK</sequence>
<dbReference type="Pfam" id="PF00234">
    <property type="entry name" value="Tryp_alpha_amyl"/>
    <property type="match status" value="1"/>
</dbReference>
<evidence type="ECO:0000256" key="4">
    <source>
        <dbReference type="ARBA" id="ARBA00022990"/>
    </source>
</evidence>
<dbReference type="GO" id="GO:0003677">
    <property type="term" value="F:DNA binding"/>
    <property type="evidence" value="ECO:0007669"/>
    <property type="project" value="InterPro"/>
</dbReference>
<proteinExistence type="inferred from homology"/>